<dbReference type="OrthoDB" id="798298at2"/>
<dbReference type="GO" id="GO:0016757">
    <property type="term" value="F:glycosyltransferase activity"/>
    <property type="evidence" value="ECO:0007669"/>
    <property type="project" value="InterPro"/>
</dbReference>
<dbReference type="KEGG" id="muc:MuYL_2864"/>
<organism evidence="3 4">
    <name type="scientific">Mucilaginibacter xinganensis</name>
    <dbReference type="NCBI Taxonomy" id="1234841"/>
    <lineage>
        <taxon>Bacteria</taxon>
        <taxon>Pseudomonadati</taxon>
        <taxon>Bacteroidota</taxon>
        <taxon>Sphingobacteriia</taxon>
        <taxon>Sphingobacteriales</taxon>
        <taxon>Sphingobacteriaceae</taxon>
        <taxon>Mucilaginibacter</taxon>
    </lineage>
</organism>
<feature type="domain" description="Glycosyl transferase family 1" evidence="1">
    <location>
        <begin position="183"/>
        <end position="328"/>
    </location>
</feature>
<sequence>MDSINKNIVFVSMSDAGNGAEKVMLMAAAVSKAPMIFLTKVAVDGLCLPADQPAQFITSKGMIAGFLGLANAIKKYRHDFTIIASHSYLSAYLGFLKRIGYIKSKLIVRECTSVFTRFTGIKRWTYRIAYYLGYPAADLVICQTDLMKAQFISHVSYVKAHKVIVVENPVDITQNLLKADVFVNDPDLDAEFICAAGRLIPEKGFSILIRAYSVIAKQYPALKLLILGHGPDKANLIKLIYELGLERQIILKGRSDNPMPYFKRAKVCVVSSIKEGFPNVLLEMMSLNHVVVATLCAGGIESIPGIYKADVNNTDSLMLAIKDAIELHTPLKKNSTRRYLQNRQPEVFISSILNTLSFRDLYSNC</sequence>
<dbReference type="AlphaFoldDB" id="A0A223NYV3"/>
<dbReference type="Pfam" id="PF00534">
    <property type="entry name" value="Glycos_transf_1"/>
    <property type="match status" value="1"/>
</dbReference>
<dbReference type="CDD" id="cd03811">
    <property type="entry name" value="GT4_GT28_WabH-like"/>
    <property type="match status" value="1"/>
</dbReference>
<dbReference type="InterPro" id="IPR028098">
    <property type="entry name" value="Glyco_trans_4-like_N"/>
</dbReference>
<evidence type="ECO:0000259" key="1">
    <source>
        <dbReference type="Pfam" id="PF00534"/>
    </source>
</evidence>
<dbReference type="EMBL" id="CP022743">
    <property type="protein sequence ID" value="ASU34751.1"/>
    <property type="molecule type" value="Genomic_DNA"/>
</dbReference>
<dbReference type="RefSeq" id="WP_094571062.1">
    <property type="nucleotide sequence ID" value="NZ_CP022743.1"/>
</dbReference>
<dbReference type="Gene3D" id="3.40.50.2000">
    <property type="entry name" value="Glycogen Phosphorylase B"/>
    <property type="match status" value="2"/>
</dbReference>
<keyword evidence="3" id="KW-0808">Transferase</keyword>
<name>A0A223NYV3_9SPHI</name>
<dbReference type="SUPFAM" id="SSF53756">
    <property type="entry name" value="UDP-Glycosyltransferase/glycogen phosphorylase"/>
    <property type="match status" value="1"/>
</dbReference>
<evidence type="ECO:0000313" key="3">
    <source>
        <dbReference type="EMBL" id="ASU34751.1"/>
    </source>
</evidence>
<reference evidence="3 4" key="1">
    <citation type="submission" date="2017-08" db="EMBL/GenBank/DDBJ databases">
        <title>Complete genome sequence of Mucilaginibacter sp. strain BJC16-A31.</title>
        <authorList>
            <consortium name="Henan University of Science and Technology"/>
            <person name="You X."/>
        </authorList>
    </citation>
    <scope>NUCLEOTIDE SEQUENCE [LARGE SCALE GENOMIC DNA]</scope>
    <source>
        <strain evidence="3 4">BJC16-A31</strain>
    </source>
</reference>
<accession>A0A223NYV3</accession>
<protein>
    <submittedName>
        <fullName evidence="3">Glycosyl transferases group 1</fullName>
    </submittedName>
</protein>
<dbReference type="InterPro" id="IPR001296">
    <property type="entry name" value="Glyco_trans_1"/>
</dbReference>
<dbReference type="Proteomes" id="UP000215002">
    <property type="component" value="Chromosome"/>
</dbReference>
<evidence type="ECO:0000259" key="2">
    <source>
        <dbReference type="Pfam" id="PF13439"/>
    </source>
</evidence>
<dbReference type="Pfam" id="PF13439">
    <property type="entry name" value="Glyco_transf_4"/>
    <property type="match status" value="1"/>
</dbReference>
<dbReference type="PANTHER" id="PTHR12526">
    <property type="entry name" value="GLYCOSYLTRANSFERASE"/>
    <property type="match status" value="1"/>
</dbReference>
<feature type="domain" description="Glycosyltransferase subfamily 4-like N-terminal" evidence="2">
    <location>
        <begin position="62"/>
        <end position="173"/>
    </location>
</feature>
<gene>
    <name evidence="3" type="ORF">MuYL_2864</name>
</gene>
<keyword evidence="4" id="KW-1185">Reference proteome</keyword>
<proteinExistence type="predicted"/>
<evidence type="ECO:0000313" key="4">
    <source>
        <dbReference type="Proteomes" id="UP000215002"/>
    </source>
</evidence>